<protein>
    <submittedName>
        <fullName evidence="2">Uncharacterized protein</fullName>
    </submittedName>
</protein>
<accession>A0A4R0RG64</accession>
<dbReference type="Proteomes" id="UP000292702">
    <property type="component" value="Unassembled WGS sequence"/>
</dbReference>
<dbReference type="AlphaFoldDB" id="A0A4R0RG64"/>
<evidence type="ECO:0000313" key="3">
    <source>
        <dbReference type="Proteomes" id="UP000292702"/>
    </source>
</evidence>
<comment type="caution">
    <text evidence="2">The sequence shown here is derived from an EMBL/GenBank/DDBJ whole genome shotgun (WGS) entry which is preliminary data.</text>
</comment>
<dbReference type="Gene3D" id="3.80.10.10">
    <property type="entry name" value="Ribonuclease Inhibitor"/>
    <property type="match status" value="1"/>
</dbReference>
<feature type="compositionally biased region" description="Low complexity" evidence="1">
    <location>
        <begin position="27"/>
        <end position="42"/>
    </location>
</feature>
<evidence type="ECO:0000313" key="2">
    <source>
        <dbReference type="EMBL" id="TCD67231.1"/>
    </source>
</evidence>
<evidence type="ECO:0000256" key="1">
    <source>
        <dbReference type="SAM" id="MobiDB-lite"/>
    </source>
</evidence>
<name>A0A4R0RG64_9APHY</name>
<dbReference type="EMBL" id="RWJN01000105">
    <property type="protein sequence ID" value="TCD67231.1"/>
    <property type="molecule type" value="Genomic_DNA"/>
</dbReference>
<dbReference type="InterPro" id="IPR032675">
    <property type="entry name" value="LRR_dom_sf"/>
</dbReference>
<proteinExistence type="predicted"/>
<reference evidence="2 3" key="1">
    <citation type="submission" date="2018-11" db="EMBL/GenBank/DDBJ databases">
        <title>Genome assembly of Steccherinum ochraceum LE-BIN_3174, the white-rot fungus of the Steccherinaceae family (The Residual Polyporoid clade, Polyporales, Basidiomycota).</title>
        <authorList>
            <person name="Fedorova T.V."/>
            <person name="Glazunova O.A."/>
            <person name="Landesman E.O."/>
            <person name="Moiseenko K.V."/>
            <person name="Psurtseva N.V."/>
            <person name="Savinova O.S."/>
            <person name="Shakhova N.V."/>
            <person name="Tyazhelova T.V."/>
            <person name="Vasina D.V."/>
        </authorList>
    </citation>
    <scope>NUCLEOTIDE SEQUENCE [LARGE SCALE GENOMIC DNA]</scope>
    <source>
        <strain evidence="2 3">LE-BIN_3174</strain>
    </source>
</reference>
<sequence>MCFGLPWSKHGVFAWWRTHLTRKRRQPFSSAPASNSPSVSSAGNDEPQDTAQVELLNINDVHAFHHTVLEPNNSLWLPASPFESDSNHSSLGPPNAFSDRSIFLHFPLPDAALNEERLAVQGHATHHRFIVPFDIWYLVMEAIPTSPDNYNQTTEDLRTLLSCALTCREWRIHAEKILKRFKPSRKVVLRSGADLTALPRTTSYRRSITRLTLSPASLTDQGWVTAALLSIAPGLKCLKKLYLDNLNLRAQHPSFYRAWSLTCTAIRKSVSRTHPSKFVMCIKRIHSPSGSRLAHLLRHFKLCIGSSDSPSGHITDEAPQPSDEDFYDLTGYHFEVADQESLCSWPNITVSVQLNNDRDPPAWRNRLSRILGRYDSIYNHRLWDLEIYHPRVADGQVVTFDNKIFSTIMQRCPYLHSLTLSHGCGTPEGSAPWNTFTAYPQSLTLRRSGTLRQMAWLKSSSGASGAPENDYPILNFDTLNTLDLSRLLVLSHSAFETLVRLIQLPNITSLSLDSEVIRWMYDALPTCSSLKHVALTMWPVRSPKFWDVESGPRIFVKTPFLQSLKLELVLQDDWNLNGLDWICDNLADCVYTLHYDTIHIAFNLLSPLEEMRLFSAHSQWSRLELALLADNLGEITFEVLTKYPSQQFYHSFKAHLIQELPTLVRRSCFRFSGEDDEK</sequence>
<gene>
    <name evidence="2" type="ORF">EIP91_000360</name>
</gene>
<keyword evidence="3" id="KW-1185">Reference proteome</keyword>
<dbReference type="SUPFAM" id="SSF52047">
    <property type="entry name" value="RNI-like"/>
    <property type="match status" value="1"/>
</dbReference>
<organism evidence="2 3">
    <name type="scientific">Steccherinum ochraceum</name>
    <dbReference type="NCBI Taxonomy" id="92696"/>
    <lineage>
        <taxon>Eukaryota</taxon>
        <taxon>Fungi</taxon>
        <taxon>Dikarya</taxon>
        <taxon>Basidiomycota</taxon>
        <taxon>Agaricomycotina</taxon>
        <taxon>Agaricomycetes</taxon>
        <taxon>Polyporales</taxon>
        <taxon>Steccherinaceae</taxon>
        <taxon>Steccherinum</taxon>
    </lineage>
</organism>
<feature type="region of interest" description="Disordered" evidence="1">
    <location>
        <begin position="26"/>
        <end position="47"/>
    </location>
</feature>